<keyword evidence="2" id="KW-0812">Transmembrane</keyword>
<feature type="region of interest" description="Disordered" evidence="1">
    <location>
        <begin position="1"/>
        <end position="98"/>
    </location>
</feature>
<proteinExistence type="predicted"/>
<feature type="compositionally biased region" description="Low complexity" evidence="1">
    <location>
        <begin position="480"/>
        <end position="493"/>
    </location>
</feature>
<organism evidence="3 4">
    <name type="scientific">Ostreococcus lucimarinus (strain CCE9901)</name>
    <dbReference type="NCBI Taxonomy" id="436017"/>
    <lineage>
        <taxon>Eukaryota</taxon>
        <taxon>Viridiplantae</taxon>
        <taxon>Chlorophyta</taxon>
        <taxon>Mamiellophyceae</taxon>
        <taxon>Mamiellales</taxon>
        <taxon>Bathycoccaceae</taxon>
        <taxon>Ostreococcus</taxon>
    </lineage>
</organism>
<keyword evidence="2" id="KW-1133">Transmembrane helix</keyword>
<feature type="region of interest" description="Disordered" evidence="1">
    <location>
        <begin position="353"/>
        <end position="376"/>
    </location>
</feature>
<feature type="compositionally biased region" description="Basic and acidic residues" evidence="1">
    <location>
        <begin position="392"/>
        <end position="407"/>
    </location>
</feature>
<feature type="compositionally biased region" description="Basic and acidic residues" evidence="1">
    <location>
        <begin position="112"/>
        <end position="122"/>
    </location>
</feature>
<feature type="compositionally biased region" description="Basic and acidic residues" evidence="1">
    <location>
        <begin position="359"/>
        <end position="376"/>
    </location>
</feature>
<dbReference type="Proteomes" id="UP000001568">
    <property type="component" value="Chromosome 8"/>
</dbReference>
<dbReference type="OrthoDB" id="10660534at2759"/>
<gene>
    <name evidence="3" type="ORF">OSTLU_32973</name>
</gene>
<dbReference type="RefSeq" id="XP_001419092.1">
    <property type="nucleotide sequence ID" value="XM_001419055.1"/>
</dbReference>
<feature type="compositionally biased region" description="Basic and acidic residues" evidence="1">
    <location>
        <begin position="133"/>
        <end position="159"/>
    </location>
</feature>
<feature type="region of interest" description="Disordered" evidence="1">
    <location>
        <begin position="392"/>
        <end position="493"/>
    </location>
</feature>
<dbReference type="HOGENOM" id="CLU_553651_0_0_1"/>
<reference evidence="3 4" key="1">
    <citation type="journal article" date="2007" name="Proc. Natl. Acad. Sci. U.S.A.">
        <title>The tiny eukaryote Ostreococcus provides genomic insights into the paradox of plankton speciation.</title>
        <authorList>
            <person name="Palenik B."/>
            <person name="Grimwood J."/>
            <person name="Aerts A."/>
            <person name="Rouze P."/>
            <person name="Salamov A."/>
            <person name="Putnam N."/>
            <person name="Dupont C."/>
            <person name="Jorgensen R."/>
            <person name="Derelle E."/>
            <person name="Rombauts S."/>
            <person name="Zhou K."/>
            <person name="Otillar R."/>
            <person name="Merchant S.S."/>
            <person name="Podell S."/>
            <person name="Gaasterland T."/>
            <person name="Napoli C."/>
            <person name="Gendler K."/>
            <person name="Manuell A."/>
            <person name="Tai V."/>
            <person name="Vallon O."/>
            <person name="Piganeau G."/>
            <person name="Jancek S."/>
            <person name="Heijde M."/>
            <person name="Jabbari K."/>
            <person name="Bowler C."/>
            <person name="Lohr M."/>
            <person name="Robbens S."/>
            <person name="Werner G."/>
            <person name="Dubchak I."/>
            <person name="Pazour G.J."/>
            <person name="Ren Q."/>
            <person name="Paulsen I."/>
            <person name="Delwiche C."/>
            <person name="Schmutz J."/>
            <person name="Rokhsar D."/>
            <person name="Van de Peer Y."/>
            <person name="Moreau H."/>
            <person name="Grigoriev I.V."/>
        </authorList>
    </citation>
    <scope>NUCLEOTIDE SEQUENCE [LARGE SCALE GENOMIC DNA]</scope>
    <source>
        <strain evidence="3 4">CCE9901</strain>
    </source>
</reference>
<dbReference type="AlphaFoldDB" id="A4S149"/>
<evidence type="ECO:0000256" key="1">
    <source>
        <dbReference type="SAM" id="MobiDB-lite"/>
    </source>
</evidence>
<feature type="compositionally biased region" description="Basic and acidic residues" evidence="1">
    <location>
        <begin position="89"/>
        <end position="98"/>
    </location>
</feature>
<dbReference type="EMBL" id="CP000588">
    <property type="protein sequence ID" value="ABO97385.1"/>
    <property type="molecule type" value="Genomic_DNA"/>
</dbReference>
<feature type="compositionally biased region" description="Basic and acidic residues" evidence="1">
    <location>
        <begin position="434"/>
        <end position="444"/>
    </location>
</feature>
<dbReference type="GeneID" id="5003353"/>
<feature type="transmembrane region" description="Helical" evidence="2">
    <location>
        <begin position="175"/>
        <end position="194"/>
    </location>
</feature>
<evidence type="ECO:0000313" key="3">
    <source>
        <dbReference type="EMBL" id="ABO97385.1"/>
    </source>
</evidence>
<evidence type="ECO:0000256" key="2">
    <source>
        <dbReference type="SAM" id="Phobius"/>
    </source>
</evidence>
<feature type="compositionally biased region" description="Basic and acidic residues" evidence="1">
    <location>
        <begin position="67"/>
        <end position="77"/>
    </location>
</feature>
<keyword evidence="4" id="KW-1185">Reference proteome</keyword>
<name>A4S149_OSTLU</name>
<feature type="region of interest" description="Disordered" evidence="1">
    <location>
        <begin position="210"/>
        <end position="287"/>
    </location>
</feature>
<feature type="region of interest" description="Disordered" evidence="1">
    <location>
        <begin position="112"/>
        <end position="164"/>
    </location>
</feature>
<feature type="compositionally biased region" description="Low complexity" evidence="1">
    <location>
        <begin position="422"/>
        <end position="433"/>
    </location>
</feature>
<dbReference type="OMA" id="PVVHERQ"/>
<sequence>MPNACAPCCGSKPKGVGDDESDDAGAPAPNSLRHVSATKTKRTAPKSLRNLVQYGAGDERDASDDSGAEKVEDDPRAQYETATTPAGKPKFDPNKFKKRVGDHLAAKRALEAERRPLLEETTARVGVEPEDEKSERRAKREERERRKEAKRAAKEDKQKQRARVLKARSTQRRCWWILMIVVLVVIVCAGIIFGDDVHFNYWRSNADRVDARDDSTQTHAIDSNQMDERPTTTEDSTDVSRAGLSLADGPKSQDSFDDDGDDGDDSDEHARALDVDGDEYGVDFNDPSLRTMAPKAWRRREREIEKIKRRARSSAKDDVQRFVEGAHRELGVRDEEKDAEEEYEDTLIERIESSPGVVIEKRRGGEDASRSGDKAAEVLAKSQASILSHGLIRDTKSSSRDLDRLSFGDDVAAGGTASPDSRAAAAGEAPTAREASKTKRAADIKDDDSDPDFGLSAVFRPPNEPVVHERQPDDDGAFSAALPRRVPRRALAA</sequence>
<dbReference type="KEGG" id="olu:OSTLU_32973"/>
<keyword evidence="2" id="KW-0472">Membrane</keyword>
<protein>
    <submittedName>
        <fullName evidence="3">Uncharacterized protein</fullName>
    </submittedName>
</protein>
<dbReference type="Gramene" id="ABO97385">
    <property type="protein sequence ID" value="ABO97385"/>
    <property type="gene ID" value="OSTLU_32973"/>
</dbReference>
<feature type="compositionally biased region" description="Acidic residues" evidence="1">
    <location>
        <begin position="255"/>
        <end position="267"/>
    </location>
</feature>
<evidence type="ECO:0000313" key="4">
    <source>
        <dbReference type="Proteomes" id="UP000001568"/>
    </source>
</evidence>
<accession>A4S149</accession>